<feature type="compositionally biased region" description="Basic and acidic residues" evidence="1">
    <location>
        <begin position="1"/>
        <end position="13"/>
    </location>
</feature>
<dbReference type="eggNOG" id="KOG3539">
    <property type="taxonomic scope" value="Eukaryota"/>
</dbReference>
<dbReference type="Proteomes" id="UP000007801">
    <property type="component" value="Unassembled WGS sequence"/>
</dbReference>
<feature type="compositionally biased region" description="Polar residues" evidence="1">
    <location>
        <begin position="38"/>
        <end position="50"/>
    </location>
</feature>
<gene>
    <name evidence="2" type="primary">Dana\GF20404</name>
    <name evidence="2" type="synonym">dana_GLEANR_2811</name>
    <name evidence="2" type="ORF">GF20404</name>
</gene>
<protein>
    <submittedName>
        <fullName evidence="2">Uncharacterized protein</fullName>
    </submittedName>
</protein>
<organism evidence="2 3">
    <name type="scientific">Drosophila ananassae</name>
    <name type="common">Fruit fly</name>
    <dbReference type="NCBI Taxonomy" id="7217"/>
    <lineage>
        <taxon>Eukaryota</taxon>
        <taxon>Metazoa</taxon>
        <taxon>Ecdysozoa</taxon>
        <taxon>Arthropoda</taxon>
        <taxon>Hexapoda</taxon>
        <taxon>Insecta</taxon>
        <taxon>Pterygota</taxon>
        <taxon>Neoptera</taxon>
        <taxon>Endopterygota</taxon>
        <taxon>Diptera</taxon>
        <taxon>Brachycera</taxon>
        <taxon>Muscomorpha</taxon>
        <taxon>Ephydroidea</taxon>
        <taxon>Drosophilidae</taxon>
        <taxon>Drosophila</taxon>
        <taxon>Sophophora</taxon>
    </lineage>
</organism>
<proteinExistence type="predicted"/>
<dbReference type="HOGENOM" id="CLU_738223_0_0_1"/>
<feature type="compositionally biased region" description="Low complexity" evidence="1">
    <location>
        <begin position="25"/>
        <end position="36"/>
    </location>
</feature>
<dbReference type="KEGG" id="dan:6503112"/>
<dbReference type="AlphaFoldDB" id="B3MQ94"/>
<feature type="compositionally biased region" description="Basic and acidic residues" evidence="1">
    <location>
        <begin position="51"/>
        <end position="113"/>
    </location>
</feature>
<keyword evidence="3" id="KW-1185">Reference proteome</keyword>
<dbReference type="GeneID" id="6503112"/>
<evidence type="ECO:0000256" key="1">
    <source>
        <dbReference type="SAM" id="MobiDB-lite"/>
    </source>
</evidence>
<accession>B3MQ94</accession>
<dbReference type="EMBL" id="CH902621">
    <property type="protein sequence ID" value="EDV44520.2"/>
    <property type="molecule type" value="Genomic_DNA"/>
</dbReference>
<reference evidence="2 3" key="1">
    <citation type="journal article" date="2007" name="Nature">
        <title>Evolution of genes and genomes on the Drosophila phylogeny.</title>
        <authorList>
            <consortium name="Drosophila 12 Genomes Consortium"/>
            <person name="Clark A.G."/>
            <person name="Eisen M.B."/>
            <person name="Smith D.R."/>
            <person name="Bergman C.M."/>
            <person name="Oliver B."/>
            <person name="Markow T.A."/>
            <person name="Kaufman T.C."/>
            <person name="Kellis M."/>
            <person name="Gelbart W."/>
            <person name="Iyer V.N."/>
            <person name="Pollard D.A."/>
            <person name="Sackton T.B."/>
            <person name="Larracuente A.M."/>
            <person name="Singh N.D."/>
            <person name="Abad J.P."/>
            <person name="Abt D.N."/>
            <person name="Adryan B."/>
            <person name="Aguade M."/>
            <person name="Akashi H."/>
            <person name="Anderson W.W."/>
            <person name="Aquadro C.F."/>
            <person name="Ardell D.H."/>
            <person name="Arguello R."/>
            <person name="Artieri C.G."/>
            <person name="Barbash D.A."/>
            <person name="Barker D."/>
            <person name="Barsanti P."/>
            <person name="Batterham P."/>
            <person name="Batzoglou S."/>
            <person name="Begun D."/>
            <person name="Bhutkar A."/>
            <person name="Blanco E."/>
            <person name="Bosak S.A."/>
            <person name="Bradley R.K."/>
            <person name="Brand A.D."/>
            <person name="Brent M.R."/>
            <person name="Brooks A.N."/>
            <person name="Brown R.H."/>
            <person name="Butlin R.K."/>
            <person name="Caggese C."/>
            <person name="Calvi B.R."/>
            <person name="Bernardo de Carvalho A."/>
            <person name="Caspi A."/>
            <person name="Castrezana S."/>
            <person name="Celniker S.E."/>
            <person name="Chang J.L."/>
            <person name="Chapple C."/>
            <person name="Chatterji S."/>
            <person name="Chinwalla A."/>
            <person name="Civetta A."/>
            <person name="Clifton S.W."/>
            <person name="Comeron J.M."/>
            <person name="Costello J.C."/>
            <person name="Coyne J.A."/>
            <person name="Daub J."/>
            <person name="David R.G."/>
            <person name="Delcher A.L."/>
            <person name="Delehaunty K."/>
            <person name="Do C.B."/>
            <person name="Ebling H."/>
            <person name="Edwards K."/>
            <person name="Eickbush T."/>
            <person name="Evans J.D."/>
            <person name="Filipski A."/>
            <person name="Findeiss S."/>
            <person name="Freyhult E."/>
            <person name="Fulton L."/>
            <person name="Fulton R."/>
            <person name="Garcia A.C."/>
            <person name="Gardiner A."/>
            <person name="Garfield D.A."/>
            <person name="Garvin B.E."/>
            <person name="Gibson G."/>
            <person name="Gilbert D."/>
            <person name="Gnerre S."/>
            <person name="Godfrey J."/>
            <person name="Good R."/>
            <person name="Gotea V."/>
            <person name="Gravely B."/>
            <person name="Greenberg A.J."/>
            <person name="Griffiths-Jones S."/>
            <person name="Gross S."/>
            <person name="Guigo R."/>
            <person name="Gustafson E.A."/>
            <person name="Haerty W."/>
            <person name="Hahn M.W."/>
            <person name="Halligan D.L."/>
            <person name="Halpern A.L."/>
            <person name="Halter G.M."/>
            <person name="Han M.V."/>
            <person name="Heger A."/>
            <person name="Hillier L."/>
            <person name="Hinrichs A.S."/>
            <person name="Holmes I."/>
            <person name="Hoskins R.A."/>
            <person name="Hubisz M.J."/>
            <person name="Hultmark D."/>
            <person name="Huntley M.A."/>
            <person name="Jaffe D.B."/>
            <person name="Jagadeeshan S."/>
            <person name="Jeck W.R."/>
            <person name="Johnson J."/>
            <person name="Jones C.D."/>
            <person name="Jordan W.C."/>
            <person name="Karpen G.H."/>
            <person name="Kataoka E."/>
            <person name="Keightley P.D."/>
            <person name="Kheradpour P."/>
            <person name="Kirkness E.F."/>
            <person name="Koerich L.B."/>
            <person name="Kristiansen K."/>
            <person name="Kudrna D."/>
            <person name="Kulathinal R.J."/>
            <person name="Kumar S."/>
            <person name="Kwok R."/>
            <person name="Lander E."/>
            <person name="Langley C.H."/>
            <person name="Lapoint R."/>
            <person name="Lazzaro B.P."/>
            <person name="Lee S.J."/>
            <person name="Levesque L."/>
            <person name="Li R."/>
            <person name="Lin C.F."/>
            <person name="Lin M.F."/>
            <person name="Lindblad-Toh K."/>
            <person name="Llopart A."/>
            <person name="Long M."/>
            <person name="Low L."/>
            <person name="Lozovsky E."/>
            <person name="Lu J."/>
            <person name="Luo M."/>
            <person name="Machado C.A."/>
            <person name="Makalowski W."/>
            <person name="Marzo M."/>
            <person name="Matsuda M."/>
            <person name="Matzkin L."/>
            <person name="McAllister B."/>
            <person name="McBride C.S."/>
            <person name="McKernan B."/>
            <person name="McKernan K."/>
            <person name="Mendez-Lago M."/>
            <person name="Minx P."/>
            <person name="Mollenhauer M.U."/>
            <person name="Montooth K."/>
            <person name="Mount S.M."/>
            <person name="Mu X."/>
            <person name="Myers E."/>
            <person name="Negre B."/>
            <person name="Newfeld S."/>
            <person name="Nielsen R."/>
            <person name="Noor M.A."/>
            <person name="O'Grady P."/>
            <person name="Pachter L."/>
            <person name="Papaceit M."/>
            <person name="Parisi M.J."/>
            <person name="Parisi M."/>
            <person name="Parts L."/>
            <person name="Pedersen J.S."/>
            <person name="Pesole G."/>
            <person name="Phillippy A.M."/>
            <person name="Ponting C.P."/>
            <person name="Pop M."/>
            <person name="Porcelli D."/>
            <person name="Powell J.R."/>
            <person name="Prohaska S."/>
            <person name="Pruitt K."/>
            <person name="Puig M."/>
            <person name="Quesneville H."/>
            <person name="Ram K.R."/>
            <person name="Rand D."/>
            <person name="Rasmussen M.D."/>
            <person name="Reed L.K."/>
            <person name="Reenan R."/>
            <person name="Reily A."/>
            <person name="Remington K.A."/>
            <person name="Rieger T.T."/>
            <person name="Ritchie M.G."/>
            <person name="Robin C."/>
            <person name="Rogers Y.H."/>
            <person name="Rohde C."/>
            <person name="Rozas J."/>
            <person name="Rubenfield M.J."/>
            <person name="Ruiz A."/>
            <person name="Russo S."/>
            <person name="Salzberg S.L."/>
            <person name="Sanchez-Gracia A."/>
            <person name="Saranga D.J."/>
            <person name="Sato H."/>
            <person name="Schaeffer S.W."/>
            <person name="Schatz M.C."/>
            <person name="Schlenke T."/>
            <person name="Schwartz R."/>
            <person name="Segarra C."/>
            <person name="Singh R.S."/>
            <person name="Sirot L."/>
            <person name="Sirota M."/>
            <person name="Sisneros N.B."/>
            <person name="Smith C.D."/>
            <person name="Smith T.F."/>
            <person name="Spieth J."/>
            <person name="Stage D.E."/>
            <person name="Stark A."/>
            <person name="Stephan W."/>
            <person name="Strausberg R.L."/>
            <person name="Strempel S."/>
            <person name="Sturgill D."/>
            <person name="Sutton G."/>
            <person name="Sutton G.G."/>
            <person name="Tao W."/>
            <person name="Teichmann S."/>
            <person name="Tobari Y.N."/>
            <person name="Tomimura Y."/>
            <person name="Tsolas J.M."/>
            <person name="Valente V.L."/>
            <person name="Venter E."/>
            <person name="Venter J.C."/>
            <person name="Vicario S."/>
            <person name="Vieira F.G."/>
            <person name="Vilella A.J."/>
            <person name="Villasante A."/>
            <person name="Walenz B."/>
            <person name="Wang J."/>
            <person name="Wasserman M."/>
            <person name="Watts T."/>
            <person name="Wilson D."/>
            <person name="Wilson R.K."/>
            <person name="Wing R.A."/>
            <person name="Wolfner M.F."/>
            <person name="Wong A."/>
            <person name="Wong G.K."/>
            <person name="Wu C.I."/>
            <person name="Wu G."/>
            <person name="Yamamoto D."/>
            <person name="Yang H.P."/>
            <person name="Yang S.P."/>
            <person name="Yorke J.A."/>
            <person name="Yoshida K."/>
            <person name="Zdobnov E."/>
            <person name="Zhang P."/>
            <person name="Zhang Y."/>
            <person name="Zimin A.V."/>
            <person name="Baldwin J."/>
            <person name="Abdouelleil A."/>
            <person name="Abdulkadir J."/>
            <person name="Abebe A."/>
            <person name="Abera B."/>
            <person name="Abreu J."/>
            <person name="Acer S.C."/>
            <person name="Aftuck L."/>
            <person name="Alexander A."/>
            <person name="An P."/>
            <person name="Anderson E."/>
            <person name="Anderson S."/>
            <person name="Arachi H."/>
            <person name="Azer M."/>
            <person name="Bachantsang P."/>
            <person name="Barry A."/>
            <person name="Bayul T."/>
            <person name="Berlin A."/>
            <person name="Bessette D."/>
            <person name="Bloom T."/>
            <person name="Blye J."/>
            <person name="Boguslavskiy L."/>
            <person name="Bonnet C."/>
            <person name="Boukhgalter B."/>
            <person name="Bourzgui I."/>
            <person name="Brown A."/>
            <person name="Cahill P."/>
            <person name="Channer S."/>
            <person name="Cheshatsang Y."/>
            <person name="Chuda L."/>
            <person name="Citroen M."/>
            <person name="Collymore A."/>
            <person name="Cooke P."/>
            <person name="Costello M."/>
            <person name="D'Aco K."/>
            <person name="Daza R."/>
            <person name="De Haan G."/>
            <person name="DeGray S."/>
            <person name="DeMaso C."/>
            <person name="Dhargay N."/>
            <person name="Dooley K."/>
            <person name="Dooley E."/>
            <person name="Doricent M."/>
            <person name="Dorje P."/>
            <person name="Dorjee K."/>
            <person name="Dupes A."/>
            <person name="Elong R."/>
            <person name="Falk J."/>
            <person name="Farina A."/>
            <person name="Faro S."/>
            <person name="Ferguson D."/>
            <person name="Fisher S."/>
            <person name="Foley C.D."/>
            <person name="Franke A."/>
            <person name="Friedrich D."/>
            <person name="Gadbois L."/>
            <person name="Gearin G."/>
            <person name="Gearin C.R."/>
            <person name="Giannoukos G."/>
            <person name="Goode T."/>
            <person name="Graham J."/>
            <person name="Grandbois E."/>
            <person name="Grewal S."/>
            <person name="Gyaltsen K."/>
            <person name="Hafez N."/>
            <person name="Hagos B."/>
            <person name="Hall J."/>
            <person name="Henson C."/>
            <person name="Hollinger A."/>
            <person name="Honan T."/>
            <person name="Huard M.D."/>
            <person name="Hughes L."/>
            <person name="Hurhula B."/>
            <person name="Husby M.E."/>
            <person name="Kamat A."/>
            <person name="Kanga B."/>
            <person name="Kashin S."/>
            <person name="Khazanovich D."/>
            <person name="Kisner P."/>
            <person name="Lance K."/>
            <person name="Lara M."/>
            <person name="Lee W."/>
            <person name="Lennon N."/>
            <person name="Letendre F."/>
            <person name="LeVine R."/>
            <person name="Lipovsky A."/>
            <person name="Liu X."/>
            <person name="Liu J."/>
            <person name="Liu S."/>
            <person name="Lokyitsang T."/>
            <person name="Lokyitsang Y."/>
            <person name="Lubonja R."/>
            <person name="Lui A."/>
            <person name="MacDonald P."/>
            <person name="Magnisalis V."/>
            <person name="Maru K."/>
            <person name="Matthews C."/>
            <person name="McCusker W."/>
            <person name="McDonough S."/>
            <person name="Mehta T."/>
            <person name="Meldrim J."/>
            <person name="Meneus L."/>
            <person name="Mihai O."/>
            <person name="Mihalev A."/>
            <person name="Mihova T."/>
            <person name="Mittelman R."/>
            <person name="Mlenga V."/>
            <person name="Montmayeur A."/>
            <person name="Mulrain L."/>
            <person name="Navidi A."/>
            <person name="Naylor J."/>
            <person name="Negash T."/>
            <person name="Nguyen T."/>
            <person name="Nguyen N."/>
            <person name="Nicol R."/>
            <person name="Norbu C."/>
            <person name="Norbu N."/>
            <person name="Novod N."/>
            <person name="O'Neill B."/>
            <person name="Osman S."/>
            <person name="Markiewicz E."/>
            <person name="Oyono O.L."/>
            <person name="Patti C."/>
            <person name="Phunkhang P."/>
            <person name="Pierre F."/>
            <person name="Priest M."/>
            <person name="Raghuraman S."/>
            <person name="Rege F."/>
            <person name="Reyes R."/>
            <person name="Rise C."/>
            <person name="Rogov P."/>
            <person name="Ross K."/>
            <person name="Ryan E."/>
            <person name="Settipalli S."/>
            <person name="Shea T."/>
            <person name="Sherpa N."/>
            <person name="Shi L."/>
            <person name="Shih D."/>
            <person name="Sparrow T."/>
            <person name="Spaulding J."/>
            <person name="Stalker J."/>
            <person name="Stange-Thomann N."/>
            <person name="Stavropoulos S."/>
            <person name="Stone C."/>
            <person name="Strader C."/>
            <person name="Tesfaye S."/>
            <person name="Thomson T."/>
            <person name="Thoulutsang Y."/>
            <person name="Thoulutsang D."/>
            <person name="Topham K."/>
            <person name="Topping I."/>
            <person name="Tsamla T."/>
            <person name="Vassiliev H."/>
            <person name="Vo A."/>
            <person name="Wangchuk T."/>
            <person name="Wangdi T."/>
            <person name="Weiand M."/>
            <person name="Wilkinson J."/>
            <person name="Wilson A."/>
            <person name="Yadav S."/>
            <person name="Young G."/>
            <person name="Yu Q."/>
            <person name="Zembek L."/>
            <person name="Zhong D."/>
            <person name="Zimmer A."/>
            <person name="Zwirko Z."/>
            <person name="Jaffe D.B."/>
            <person name="Alvarez P."/>
            <person name="Brockman W."/>
            <person name="Butler J."/>
            <person name="Chin C."/>
            <person name="Gnerre S."/>
            <person name="Grabherr M."/>
            <person name="Kleber M."/>
            <person name="Mauceli E."/>
            <person name="MacCallum I."/>
        </authorList>
    </citation>
    <scope>NUCLEOTIDE SEQUENCE [LARGE SCALE GENOMIC DNA]</scope>
    <source>
        <strain evidence="3">Tucson 14024-0371.13</strain>
    </source>
</reference>
<name>B3MQ94_DROAN</name>
<sequence>MNPKGEEQKKCEGDAAQQVTSLPDLSLEAGSELLAEQPNPTAASALGTETSEGKKHSEVKESAEAKAEFKTPGEKQKADSSKKTEESAKAEKPEAETEKKKIDAGGDGEKIEKGGNAAGITDDEKIEALKESPPSGKKATGEAKADSPSKGSKSKTPEEQRSPNPVPDLLTNFRPKAKIASQFADRFGEDSRRPSVTEDEYLEKTRLKEDAKSPGGASPVKNSASKRAATESMDSLLEHLELKKKKRKRSASGSEGHDHDQDTN</sequence>
<feature type="compositionally biased region" description="Basic and acidic residues" evidence="1">
    <location>
        <begin position="186"/>
        <end position="212"/>
    </location>
</feature>
<evidence type="ECO:0000313" key="2">
    <source>
        <dbReference type="EMBL" id="EDV44520.2"/>
    </source>
</evidence>
<feature type="region of interest" description="Disordered" evidence="1">
    <location>
        <begin position="1"/>
        <end position="264"/>
    </location>
</feature>
<feature type="compositionally biased region" description="Basic and acidic residues" evidence="1">
    <location>
        <begin position="255"/>
        <end position="264"/>
    </location>
</feature>
<dbReference type="InParanoid" id="B3MQ94"/>
<evidence type="ECO:0000313" key="3">
    <source>
        <dbReference type="Proteomes" id="UP000007801"/>
    </source>
</evidence>